<dbReference type="EMBL" id="LR796774">
    <property type="protein sequence ID" value="CAB4165200.1"/>
    <property type="molecule type" value="Genomic_DNA"/>
</dbReference>
<evidence type="ECO:0000313" key="1">
    <source>
        <dbReference type="EMBL" id="CAB4165200.1"/>
    </source>
</evidence>
<sequence>MKVLIACEYSGAVRSAFRALGHDAWSCDLLPADDGSEFHIQGDVLPILNSGWDMMIAFPPCTHLAVSGAKHFAAKRADGRQQEGMDFFMALANATIPRIAIENPVGIMSSHWRKPDCIIQPYEHGHEATKTTCLWLKNLPPITPTNIVGKGTRHITKGGNSLPTWYNLPPSKDRWKIRSATFQGIAKAMAEQWSAFVLSALTNSLSVNAAESLGALFTWNTTPTATVSAPTTLKMKGIDWSMKTDSSME</sequence>
<protein>
    <recommendedName>
        <fullName evidence="2">S-adenosyl-L-methionine-dependent methyltransferase</fullName>
    </recommendedName>
</protein>
<reference evidence="1" key="1">
    <citation type="submission" date="2020-04" db="EMBL/GenBank/DDBJ databases">
        <authorList>
            <person name="Chiriac C."/>
            <person name="Salcher M."/>
            <person name="Ghai R."/>
            <person name="Kavagutti S V."/>
        </authorList>
    </citation>
    <scope>NUCLEOTIDE SEQUENCE</scope>
</reference>
<evidence type="ECO:0008006" key="2">
    <source>
        <dbReference type="Google" id="ProtNLM"/>
    </source>
</evidence>
<proteinExistence type="predicted"/>
<name>A0A6J5NZU5_9CAUD</name>
<accession>A0A6J5NZU5</accession>
<gene>
    <name evidence="1" type="ORF">UFOVP817_43</name>
</gene>
<organism evidence="1">
    <name type="scientific">uncultured Caudovirales phage</name>
    <dbReference type="NCBI Taxonomy" id="2100421"/>
    <lineage>
        <taxon>Viruses</taxon>
        <taxon>Duplodnaviria</taxon>
        <taxon>Heunggongvirae</taxon>
        <taxon>Uroviricota</taxon>
        <taxon>Caudoviricetes</taxon>
        <taxon>Peduoviridae</taxon>
        <taxon>Maltschvirus</taxon>
        <taxon>Maltschvirus maltsch</taxon>
    </lineage>
</organism>